<organism evidence="6 7">
    <name type="scientific">Oxalobacter formigenes OXCC13</name>
    <dbReference type="NCBI Taxonomy" id="556269"/>
    <lineage>
        <taxon>Bacteria</taxon>
        <taxon>Pseudomonadati</taxon>
        <taxon>Pseudomonadota</taxon>
        <taxon>Betaproteobacteria</taxon>
        <taxon>Burkholderiales</taxon>
        <taxon>Oxalobacteraceae</taxon>
        <taxon>Oxalobacter</taxon>
    </lineage>
</organism>
<comment type="similarity">
    <text evidence="2">Belongs to the RmuC family.</text>
</comment>
<dbReference type="AlphaFoldDB" id="C3X9Q3"/>
<protein>
    <submittedName>
        <fullName evidence="6">RmuC domain protein</fullName>
    </submittedName>
</protein>
<evidence type="ECO:0000256" key="5">
    <source>
        <dbReference type="SAM" id="Coils"/>
    </source>
</evidence>
<reference evidence="6 7" key="1">
    <citation type="submission" date="2009-02" db="EMBL/GenBank/DDBJ databases">
        <title>The Genome Sequence of Oxalobacter formigenes OXCC13.</title>
        <authorList>
            <consortium name="The Broad Institute Genome Sequencing Platform"/>
            <person name="Ward D."/>
            <person name="Young S.K."/>
            <person name="Kodira C.D."/>
            <person name="Zeng Q."/>
            <person name="Koehrsen M."/>
            <person name="Alvarado L."/>
            <person name="Berlin A."/>
            <person name="Borenstein D."/>
            <person name="Chen Z."/>
            <person name="Engels R."/>
            <person name="Freedman E."/>
            <person name="Gellesch M."/>
            <person name="Goldberg J."/>
            <person name="Griggs A."/>
            <person name="Gujja S."/>
            <person name="Heiman D."/>
            <person name="Hepburn T."/>
            <person name="Howarth C."/>
            <person name="Jen D."/>
            <person name="Larson L."/>
            <person name="Lewis B."/>
            <person name="Mehta T."/>
            <person name="Park D."/>
            <person name="Pearson M."/>
            <person name="Roberts A."/>
            <person name="Saif S."/>
            <person name="Shea T."/>
            <person name="Shenoy N."/>
            <person name="Sisk P."/>
            <person name="Stolte C."/>
            <person name="Sykes S."/>
            <person name="Walk T."/>
            <person name="White J."/>
            <person name="Yandava C."/>
            <person name="Allison M.J."/>
            <person name="Lander E."/>
            <person name="Nusbaum C."/>
            <person name="Galagan J."/>
            <person name="Birren B."/>
        </authorList>
    </citation>
    <scope>NUCLEOTIDE SEQUENCE [LARGE SCALE GENOMIC DNA]</scope>
    <source>
        <strain evidence="6 7">OXCC13</strain>
    </source>
</reference>
<dbReference type="PANTHER" id="PTHR30563">
    <property type="entry name" value="DNA RECOMBINATION PROTEIN RMUC"/>
    <property type="match status" value="1"/>
</dbReference>
<dbReference type="PANTHER" id="PTHR30563:SF0">
    <property type="entry name" value="DNA RECOMBINATION PROTEIN RMUC"/>
    <property type="match status" value="1"/>
</dbReference>
<keyword evidence="4" id="KW-0233">DNA recombination</keyword>
<evidence type="ECO:0000256" key="3">
    <source>
        <dbReference type="ARBA" id="ARBA00023054"/>
    </source>
</evidence>
<dbReference type="EMBL" id="GG658170">
    <property type="protein sequence ID" value="EEO29929.1"/>
    <property type="molecule type" value="Genomic_DNA"/>
</dbReference>
<evidence type="ECO:0000256" key="4">
    <source>
        <dbReference type="ARBA" id="ARBA00023172"/>
    </source>
</evidence>
<dbReference type="Pfam" id="PF02646">
    <property type="entry name" value="RmuC"/>
    <property type="match status" value="1"/>
</dbReference>
<evidence type="ECO:0000313" key="6">
    <source>
        <dbReference type="EMBL" id="EEO29929.1"/>
    </source>
</evidence>
<accession>C3X9Q3</accession>
<dbReference type="GO" id="GO:0006310">
    <property type="term" value="P:DNA recombination"/>
    <property type="evidence" value="ECO:0007669"/>
    <property type="project" value="UniProtKB-KW"/>
</dbReference>
<evidence type="ECO:0000256" key="2">
    <source>
        <dbReference type="ARBA" id="ARBA00009840"/>
    </source>
</evidence>
<feature type="coiled-coil region" evidence="5">
    <location>
        <begin position="161"/>
        <end position="196"/>
    </location>
</feature>
<keyword evidence="3 5" id="KW-0175">Coiled coil</keyword>
<feature type="coiled-coil region" evidence="5">
    <location>
        <begin position="428"/>
        <end position="462"/>
    </location>
</feature>
<gene>
    <name evidence="6" type="ORF">OFBG_00957</name>
</gene>
<dbReference type="Proteomes" id="UP000005089">
    <property type="component" value="Unassembled WGS sequence"/>
</dbReference>
<comment type="function">
    <text evidence="1">Involved in DNA recombination.</text>
</comment>
<dbReference type="HOGENOM" id="CLU_020365_1_1_4"/>
<dbReference type="STRING" id="847.BRW83_1192"/>
<evidence type="ECO:0000256" key="1">
    <source>
        <dbReference type="ARBA" id="ARBA00003416"/>
    </source>
</evidence>
<name>C3X9Q3_OXAFO</name>
<dbReference type="eggNOG" id="COG1322">
    <property type="taxonomic scope" value="Bacteria"/>
</dbReference>
<dbReference type="InterPro" id="IPR003798">
    <property type="entry name" value="DNA_recombination_RmuC"/>
</dbReference>
<evidence type="ECO:0000313" key="7">
    <source>
        <dbReference type="Proteomes" id="UP000005089"/>
    </source>
</evidence>
<proteinExistence type="inferred from homology"/>
<sequence length="490" mass="54916">MYSLIVLVALCLVLLLIHLFRQSRQSGLNDALPELQRELADAMQAINERTERQLREQVLSSAQGTRQELAATLLQFQQGVTQQMTSVSTIQSDQMRGFAEQLARLAATNNEQLEKMREGIALQSQHARAEQAEAMKRFSDTLHQTLTTLTESNTKRMAEVRGVLEEKIRELQSDNAKKLEEMRQTVDEKLHATLEQRLGESFKQVSERLEKVHQGLGEMHQLAMGVGDLKRVLTNVKTRGTWGEVQLEMLLEQLMTPEQYAKNVETVPGSGAVVEFAIKLPGKGEDTHPVWLPVDAKFPKEQYERLMEASECADADGVAVAGKELERAIRLQAKTIADKYLAPPHTTDFALLFLPTEGLYAEVMRRPGLSDELQRTHRISIAGPSTLSALLNSLQMGFRTLALEKRSSEVWQILGAVKTEFAKFGTVLDATKKVLERAARNIDDAQTRTRQMSRKLKKVEALPEERAQELLGVDLLSASGEMPEDGNKHD</sequence>
<keyword evidence="7" id="KW-1185">Reference proteome</keyword>
<dbReference type="Gene3D" id="1.20.120.20">
    <property type="entry name" value="Apolipoprotein"/>
    <property type="match status" value="1"/>
</dbReference>